<feature type="domain" description="AB hydrolase-1" evidence="1">
    <location>
        <begin position="5"/>
        <end position="220"/>
    </location>
</feature>
<dbReference type="PANTHER" id="PTHR43433">
    <property type="entry name" value="HYDROLASE, ALPHA/BETA FOLD FAMILY PROTEIN"/>
    <property type="match status" value="1"/>
</dbReference>
<proteinExistence type="predicted"/>
<dbReference type="SUPFAM" id="SSF53474">
    <property type="entry name" value="alpha/beta-Hydrolases"/>
    <property type="match status" value="1"/>
</dbReference>
<sequence>MTLPIVLVPGLNCTATLFADQIEALSTERGVMVACHGRQDRVADVAAAVLADAPERFVLGGLSMGGYVAFEILRQAPERVAGLILMDTTARPDAPDAVERRERQIALAEGGRFADIPTMQIPLLVAEGAVERLGPVVRAMAEATGPEAFVRQQRAILSRPDSRPDLAAIAVPTLVVVGDRDRITPPEHAEEIADAIGASRLAVMPVCGHLATLERPEAVTHAIRGFLADAGL</sequence>
<dbReference type="AlphaFoldDB" id="A0A4R6RLE7"/>
<dbReference type="OrthoDB" id="5491135at2"/>
<accession>A0A4R6RLE7</accession>
<organism evidence="2 3">
    <name type="scientific">Oharaeibacter diazotrophicus</name>
    <dbReference type="NCBI Taxonomy" id="1920512"/>
    <lineage>
        <taxon>Bacteria</taxon>
        <taxon>Pseudomonadati</taxon>
        <taxon>Pseudomonadota</taxon>
        <taxon>Alphaproteobacteria</taxon>
        <taxon>Hyphomicrobiales</taxon>
        <taxon>Pleomorphomonadaceae</taxon>
        <taxon>Oharaeibacter</taxon>
    </lineage>
</organism>
<dbReference type="InterPro" id="IPR000073">
    <property type="entry name" value="AB_hydrolase_1"/>
</dbReference>
<comment type="caution">
    <text evidence="2">The sequence shown here is derived from an EMBL/GenBank/DDBJ whole genome shotgun (WGS) entry which is preliminary data.</text>
</comment>
<dbReference type="RefSeq" id="WP_126535400.1">
    <property type="nucleotide sequence ID" value="NZ_BSPM01000008.1"/>
</dbReference>
<dbReference type="EMBL" id="SNXY01000006">
    <property type="protein sequence ID" value="TDP87481.1"/>
    <property type="molecule type" value="Genomic_DNA"/>
</dbReference>
<dbReference type="InterPro" id="IPR050471">
    <property type="entry name" value="AB_hydrolase"/>
</dbReference>
<dbReference type="InterPro" id="IPR000639">
    <property type="entry name" value="Epox_hydrolase-like"/>
</dbReference>
<keyword evidence="3" id="KW-1185">Reference proteome</keyword>
<gene>
    <name evidence="2" type="ORF">EDD54_1376</name>
</gene>
<protein>
    <submittedName>
        <fullName evidence="2">Pimeloyl-ACP methyl ester carboxylesterase</fullName>
    </submittedName>
</protein>
<dbReference type="PRINTS" id="PR00111">
    <property type="entry name" value="ABHYDROLASE"/>
</dbReference>
<dbReference type="PRINTS" id="PR00412">
    <property type="entry name" value="EPOXHYDRLASE"/>
</dbReference>
<reference evidence="2 3" key="1">
    <citation type="submission" date="2019-03" db="EMBL/GenBank/DDBJ databases">
        <title>Genomic Encyclopedia of Type Strains, Phase IV (KMG-IV): sequencing the most valuable type-strain genomes for metagenomic binning, comparative biology and taxonomic classification.</title>
        <authorList>
            <person name="Goeker M."/>
        </authorList>
    </citation>
    <scope>NUCLEOTIDE SEQUENCE [LARGE SCALE GENOMIC DNA]</scope>
    <source>
        <strain evidence="2 3">DSM 102969</strain>
    </source>
</reference>
<dbReference type="InterPro" id="IPR029058">
    <property type="entry name" value="AB_hydrolase_fold"/>
</dbReference>
<evidence type="ECO:0000259" key="1">
    <source>
        <dbReference type="Pfam" id="PF12697"/>
    </source>
</evidence>
<name>A0A4R6RLE7_9HYPH</name>
<dbReference type="PANTHER" id="PTHR43433:SF4">
    <property type="entry name" value="NON-HEME CHLOROPEROXIDASE-RELATED"/>
    <property type="match status" value="1"/>
</dbReference>
<dbReference type="Proteomes" id="UP000294547">
    <property type="component" value="Unassembled WGS sequence"/>
</dbReference>
<evidence type="ECO:0000313" key="2">
    <source>
        <dbReference type="EMBL" id="TDP87481.1"/>
    </source>
</evidence>
<dbReference type="Gene3D" id="3.40.50.1820">
    <property type="entry name" value="alpha/beta hydrolase"/>
    <property type="match status" value="1"/>
</dbReference>
<dbReference type="Pfam" id="PF12697">
    <property type="entry name" value="Abhydrolase_6"/>
    <property type="match status" value="1"/>
</dbReference>
<evidence type="ECO:0000313" key="3">
    <source>
        <dbReference type="Proteomes" id="UP000294547"/>
    </source>
</evidence>
<dbReference type="GO" id="GO:0003824">
    <property type="term" value="F:catalytic activity"/>
    <property type="evidence" value="ECO:0007669"/>
    <property type="project" value="InterPro"/>
</dbReference>